<dbReference type="AlphaFoldDB" id="A0AB38ZE42"/>
<evidence type="ECO:0000313" key="2">
    <source>
        <dbReference type="EMBL" id="WXH71692.1"/>
    </source>
</evidence>
<accession>A0AB38ZE42</accession>
<keyword evidence="1" id="KW-0732">Signal</keyword>
<dbReference type="EMBL" id="PP510767">
    <property type="protein sequence ID" value="WXH71692.1"/>
    <property type="molecule type" value="mRNA"/>
</dbReference>
<feature type="signal peptide" evidence="1">
    <location>
        <begin position="1"/>
        <end position="19"/>
    </location>
</feature>
<organism evidence="2">
    <name type="scientific">Ectomocoris sp</name>
    <dbReference type="NCBI Taxonomy" id="3104572"/>
    <lineage>
        <taxon>Eukaryota</taxon>
        <taxon>Metazoa</taxon>
        <taxon>Ecdysozoa</taxon>
        <taxon>Arthropoda</taxon>
        <taxon>Hexapoda</taxon>
        <taxon>Insecta</taxon>
        <taxon>Pterygota</taxon>
        <taxon>Neoptera</taxon>
        <taxon>Paraneoptera</taxon>
        <taxon>Hemiptera</taxon>
        <taxon>Heteroptera</taxon>
        <taxon>Panheteroptera</taxon>
        <taxon>Cimicomorpha</taxon>
        <taxon>Reduviidae</taxon>
        <taxon>Peiratinae</taxon>
        <taxon>Ectomocoris</taxon>
    </lineage>
</organism>
<reference evidence="2" key="1">
    <citation type="submission" date="2024-03" db="EMBL/GenBank/DDBJ databases">
        <authorList>
            <person name="Jin J.A."/>
            <person name="King G.A."/>
            <person name="Walker A."/>
        </authorList>
    </citation>
    <scope>NUCLEOTIDE SEQUENCE</scope>
</reference>
<sequence>MSKLWLLLLLVGAIQYARAYPALEEEEEEDVFELSSFEYDLDENLSDEGNVVSAWFRDKWQSMKNKFKKVGKKLKDAFKKGKEVLKKFGISIDGPDCKQNKCKSCMSFPKEKKKFCIEIVFNPTGCTVTLTKEKDKEEPVIVTGPHTITVSDKKLNCKSLGKFLGDCCLKNVEGKMTTQDGKPFANYCVGLVLKNFNIGCKICVGYEADKFKMKFKPKVFAGDEDNNEIMVAGEKEDEGKVMDAVPE</sequence>
<evidence type="ECO:0000256" key="1">
    <source>
        <dbReference type="SAM" id="SignalP"/>
    </source>
</evidence>
<feature type="chain" id="PRO_5044267227" evidence="1">
    <location>
        <begin position="20"/>
        <end position="247"/>
    </location>
</feature>
<name>A0AB38ZE42_9HEMI</name>
<proteinExistence type="evidence at transcript level"/>
<protein>
    <submittedName>
        <fullName evidence="2">Venom redulysin 1</fullName>
    </submittedName>
</protein>